<dbReference type="Pfam" id="PF00069">
    <property type="entry name" value="Pkinase"/>
    <property type="match status" value="1"/>
</dbReference>
<dbReference type="RefSeq" id="WP_077022783.1">
    <property type="nucleotide sequence ID" value="NZ_CP017641.1"/>
</dbReference>
<dbReference type="PROSITE" id="PS50011">
    <property type="entry name" value="PROTEIN_KINASE_DOM"/>
    <property type="match status" value="1"/>
</dbReference>
<evidence type="ECO:0000256" key="1">
    <source>
        <dbReference type="ARBA" id="ARBA00022679"/>
    </source>
</evidence>
<evidence type="ECO:0000259" key="7">
    <source>
        <dbReference type="PROSITE" id="PS50011"/>
    </source>
</evidence>
<sequence length="294" mass="33408">MPSVPSTKLRIRQKLGKYRIEKRLGEGGFASVFQAMDTIMGTRVALKIPHEPLVDDQLLASFRKESRLLATVDHPGILQIKDASIINGRLVISFPLGMETLFDRLSRRMSFDTTMLLIDQLMEAVAFAHERKVIHCDIKPENVILFADGSARLADFGIAKVARQTIKGCGTGTVGYMAPEQAMGRPSCRSDVFSLGLVFYRMLAGQWPEWPYEWPLPGYQKLKTRVPQSMIAWLRKSIEINGAKRFPDAVRMRNAFMRIRPEATRFVEKQRAKKRAQRNSDTARQSKVRTRRAA</sequence>
<dbReference type="SUPFAM" id="SSF56112">
    <property type="entry name" value="Protein kinase-like (PK-like)"/>
    <property type="match status" value="1"/>
</dbReference>
<reference evidence="8 9" key="1">
    <citation type="journal article" date="2016" name="Front. Microbiol.">
        <title>Fuerstia marisgermanicae gen. nov., sp. nov., an Unusual Member of the Phylum Planctomycetes from the German Wadden Sea.</title>
        <authorList>
            <person name="Kohn T."/>
            <person name="Heuer A."/>
            <person name="Jogler M."/>
            <person name="Vollmers J."/>
            <person name="Boedeker C."/>
            <person name="Bunk B."/>
            <person name="Rast P."/>
            <person name="Borchert D."/>
            <person name="Glockner I."/>
            <person name="Freese H.M."/>
            <person name="Klenk H.P."/>
            <person name="Overmann J."/>
            <person name="Kaster A.K."/>
            <person name="Rohde M."/>
            <person name="Wiegand S."/>
            <person name="Jogler C."/>
        </authorList>
    </citation>
    <scope>NUCLEOTIDE SEQUENCE [LARGE SCALE GENOMIC DNA]</scope>
    <source>
        <strain evidence="8 9">NH11</strain>
    </source>
</reference>
<evidence type="ECO:0000256" key="2">
    <source>
        <dbReference type="ARBA" id="ARBA00022741"/>
    </source>
</evidence>
<organism evidence="8 9">
    <name type="scientific">Fuerstiella marisgermanici</name>
    <dbReference type="NCBI Taxonomy" id="1891926"/>
    <lineage>
        <taxon>Bacteria</taxon>
        <taxon>Pseudomonadati</taxon>
        <taxon>Planctomycetota</taxon>
        <taxon>Planctomycetia</taxon>
        <taxon>Planctomycetales</taxon>
        <taxon>Planctomycetaceae</taxon>
        <taxon>Fuerstiella</taxon>
    </lineage>
</organism>
<feature type="binding site" evidence="5">
    <location>
        <position position="47"/>
    </location>
    <ligand>
        <name>ATP</name>
        <dbReference type="ChEBI" id="CHEBI:30616"/>
    </ligand>
</feature>
<dbReference type="InterPro" id="IPR017441">
    <property type="entry name" value="Protein_kinase_ATP_BS"/>
</dbReference>
<accession>A0A1P8WA95</accession>
<evidence type="ECO:0000256" key="5">
    <source>
        <dbReference type="PROSITE-ProRule" id="PRU10141"/>
    </source>
</evidence>
<evidence type="ECO:0000313" key="8">
    <source>
        <dbReference type="EMBL" id="APZ90961.1"/>
    </source>
</evidence>
<dbReference type="SMART" id="SM00220">
    <property type="entry name" value="S_TKc"/>
    <property type="match status" value="1"/>
</dbReference>
<feature type="region of interest" description="Disordered" evidence="6">
    <location>
        <begin position="267"/>
        <end position="294"/>
    </location>
</feature>
<dbReference type="InterPro" id="IPR011009">
    <property type="entry name" value="Kinase-like_dom_sf"/>
</dbReference>
<dbReference type="EC" id="2.7.11.1" evidence="8"/>
<dbReference type="KEGG" id="fmr:Fuma_00545"/>
<dbReference type="Gene3D" id="1.10.510.10">
    <property type="entry name" value="Transferase(Phosphotransferase) domain 1"/>
    <property type="match status" value="1"/>
</dbReference>
<dbReference type="STRING" id="1891926.Fuma_00545"/>
<dbReference type="InterPro" id="IPR000719">
    <property type="entry name" value="Prot_kinase_dom"/>
</dbReference>
<keyword evidence="2 5" id="KW-0547">Nucleotide-binding</keyword>
<name>A0A1P8WA95_9PLAN</name>
<dbReference type="PROSITE" id="PS00107">
    <property type="entry name" value="PROTEIN_KINASE_ATP"/>
    <property type="match status" value="1"/>
</dbReference>
<dbReference type="Proteomes" id="UP000187735">
    <property type="component" value="Chromosome"/>
</dbReference>
<dbReference type="Gene3D" id="3.30.200.20">
    <property type="entry name" value="Phosphorylase Kinase, domain 1"/>
    <property type="match status" value="1"/>
</dbReference>
<keyword evidence="3 8" id="KW-0418">Kinase</keyword>
<protein>
    <submittedName>
        <fullName evidence="8">Serine/threonine-protein kinase StkP</fullName>
        <ecNumber evidence="8">2.7.11.1</ecNumber>
    </submittedName>
</protein>
<dbReference type="GO" id="GO:0004674">
    <property type="term" value="F:protein serine/threonine kinase activity"/>
    <property type="evidence" value="ECO:0007669"/>
    <property type="project" value="UniProtKB-EC"/>
</dbReference>
<evidence type="ECO:0000256" key="4">
    <source>
        <dbReference type="ARBA" id="ARBA00022840"/>
    </source>
</evidence>
<keyword evidence="1 8" id="KW-0808">Transferase</keyword>
<evidence type="ECO:0000256" key="6">
    <source>
        <dbReference type="SAM" id="MobiDB-lite"/>
    </source>
</evidence>
<dbReference type="PANTHER" id="PTHR43289">
    <property type="entry name" value="MITOGEN-ACTIVATED PROTEIN KINASE KINASE KINASE 20-RELATED"/>
    <property type="match status" value="1"/>
</dbReference>
<keyword evidence="9" id="KW-1185">Reference proteome</keyword>
<dbReference type="PANTHER" id="PTHR43289:SF6">
    <property type="entry name" value="SERINE_THREONINE-PROTEIN KINASE NEKL-3"/>
    <property type="match status" value="1"/>
</dbReference>
<evidence type="ECO:0000256" key="3">
    <source>
        <dbReference type="ARBA" id="ARBA00022777"/>
    </source>
</evidence>
<dbReference type="OrthoDB" id="6111975at2"/>
<dbReference type="CDD" id="cd14014">
    <property type="entry name" value="STKc_PknB_like"/>
    <property type="match status" value="1"/>
</dbReference>
<dbReference type="InterPro" id="IPR008271">
    <property type="entry name" value="Ser/Thr_kinase_AS"/>
</dbReference>
<dbReference type="GO" id="GO:0005524">
    <property type="term" value="F:ATP binding"/>
    <property type="evidence" value="ECO:0007669"/>
    <property type="project" value="UniProtKB-UniRule"/>
</dbReference>
<gene>
    <name evidence="8" type="primary">stkP_1</name>
    <name evidence="8" type="ORF">Fuma_00545</name>
</gene>
<feature type="domain" description="Protein kinase" evidence="7">
    <location>
        <begin position="18"/>
        <end position="257"/>
    </location>
</feature>
<evidence type="ECO:0000313" key="9">
    <source>
        <dbReference type="Proteomes" id="UP000187735"/>
    </source>
</evidence>
<dbReference type="PROSITE" id="PS00108">
    <property type="entry name" value="PROTEIN_KINASE_ST"/>
    <property type="match status" value="1"/>
</dbReference>
<keyword evidence="4 5" id="KW-0067">ATP-binding</keyword>
<dbReference type="EMBL" id="CP017641">
    <property type="protein sequence ID" value="APZ90961.1"/>
    <property type="molecule type" value="Genomic_DNA"/>
</dbReference>
<dbReference type="AlphaFoldDB" id="A0A1P8WA95"/>
<proteinExistence type="predicted"/>